<accession>A0AAJ0GZK8</accession>
<evidence type="ECO:0000256" key="1">
    <source>
        <dbReference type="SAM" id="MobiDB-lite"/>
    </source>
</evidence>
<gene>
    <name evidence="2" type="ORF">B0T15DRAFT_128663</name>
</gene>
<organism evidence="2 3">
    <name type="scientific">Chaetomium strumarium</name>
    <dbReference type="NCBI Taxonomy" id="1170767"/>
    <lineage>
        <taxon>Eukaryota</taxon>
        <taxon>Fungi</taxon>
        <taxon>Dikarya</taxon>
        <taxon>Ascomycota</taxon>
        <taxon>Pezizomycotina</taxon>
        <taxon>Sordariomycetes</taxon>
        <taxon>Sordariomycetidae</taxon>
        <taxon>Sordariales</taxon>
        <taxon>Chaetomiaceae</taxon>
        <taxon>Chaetomium</taxon>
    </lineage>
</organism>
<keyword evidence="3" id="KW-1185">Reference proteome</keyword>
<evidence type="ECO:0000313" key="2">
    <source>
        <dbReference type="EMBL" id="KAK3309068.1"/>
    </source>
</evidence>
<name>A0AAJ0GZK8_9PEZI</name>
<protein>
    <submittedName>
        <fullName evidence="2">Uncharacterized protein</fullName>
    </submittedName>
</protein>
<proteinExistence type="predicted"/>
<dbReference type="EMBL" id="JAUDZG010000002">
    <property type="protein sequence ID" value="KAK3309068.1"/>
    <property type="molecule type" value="Genomic_DNA"/>
</dbReference>
<dbReference type="AlphaFoldDB" id="A0AAJ0GZK8"/>
<feature type="region of interest" description="Disordered" evidence="1">
    <location>
        <begin position="81"/>
        <end position="100"/>
    </location>
</feature>
<dbReference type="GeneID" id="87880550"/>
<dbReference type="RefSeq" id="XP_062724848.1">
    <property type="nucleotide sequence ID" value="XM_062861721.1"/>
</dbReference>
<dbReference type="Proteomes" id="UP001273166">
    <property type="component" value="Unassembled WGS sequence"/>
</dbReference>
<reference evidence="2" key="1">
    <citation type="journal article" date="2023" name="Mol. Phylogenet. Evol.">
        <title>Genome-scale phylogeny and comparative genomics of the fungal order Sordariales.</title>
        <authorList>
            <person name="Hensen N."/>
            <person name="Bonometti L."/>
            <person name="Westerberg I."/>
            <person name="Brannstrom I.O."/>
            <person name="Guillou S."/>
            <person name="Cros-Aarteil S."/>
            <person name="Calhoun S."/>
            <person name="Haridas S."/>
            <person name="Kuo A."/>
            <person name="Mondo S."/>
            <person name="Pangilinan J."/>
            <person name="Riley R."/>
            <person name="LaButti K."/>
            <person name="Andreopoulos B."/>
            <person name="Lipzen A."/>
            <person name="Chen C."/>
            <person name="Yan M."/>
            <person name="Daum C."/>
            <person name="Ng V."/>
            <person name="Clum A."/>
            <person name="Steindorff A."/>
            <person name="Ohm R.A."/>
            <person name="Martin F."/>
            <person name="Silar P."/>
            <person name="Natvig D.O."/>
            <person name="Lalanne C."/>
            <person name="Gautier V."/>
            <person name="Ament-Velasquez S.L."/>
            <person name="Kruys A."/>
            <person name="Hutchinson M.I."/>
            <person name="Powell A.J."/>
            <person name="Barry K."/>
            <person name="Miller A.N."/>
            <person name="Grigoriev I.V."/>
            <person name="Debuchy R."/>
            <person name="Gladieux P."/>
            <person name="Hiltunen Thoren M."/>
            <person name="Johannesson H."/>
        </authorList>
    </citation>
    <scope>NUCLEOTIDE SEQUENCE</scope>
    <source>
        <strain evidence="2">CBS 333.67</strain>
    </source>
</reference>
<feature type="compositionally biased region" description="Polar residues" evidence="1">
    <location>
        <begin position="88"/>
        <end position="100"/>
    </location>
</feature>
<reference evidence="2" key="2">
    <citation type="submission" date="2023-06" db="EMBL/GenBank/DDBJ databases">
        <authorList>
            <consortium name="Lawrence Berkeley National Laboratory"/>
            <person name="Mondo S.J."/>
            <person name="Hensen N."/>
            <person name="Bonometti L."/>
            <person name="Westerberg I."/>
            <person name="Brannstrom I.O."/>
            <person name="Guillou S."/>
            <person name="Cros-Aarteil S."/>
            <person name="Calhoun S."/>
            <person name="Haridas S."/>
            <person name="Kuo A."/>
            <person name="Pangilinan J."/>
            <person name="Riley R."/>
            <person name="Labutti K."/>
            <person name="Andreopoulos B."/>
            <person name="Lipzen A."/>
            <person name="Chen C."/>
            <person name="Yanf M."/>
            <person name="Daum C."/>
            <person name="Ng V."/>
            <person name="Clum A."/>
            <person name="Steindorff A."/>
            <person name="Ohm R."/>
            <person name="Martin F."/>
            <person name="Silar P."/>
            <person name="Natvig D."/>
            <person name="Lalanne C."/>
            <person name="Gautier V."/>
            <person name="Ament-Velasquez S.L."/>
            <person name="Kruys A."/>
            <person name="Hutchinson M.I."/>
            <person name="Powell A.J."/>
            <person name="Barry K."/>
            <person name="Miller A.N."/>
            <person name="Grigoriev I.V."/>
            <person name="Debuchy R."/>
            <person name="Gladieux P."/>
            <person name="Thoren M.H."/>
            <person name="Johannesson H."/>
        </authorList>
    </citation>
    <scope>NUCLEOTIDE SEQUENCE</scope>
    <source>
        <strain evidence="2">CBS 333.67</strain>
    </source>
</reference>
<sequence length="222" mass="24674">MSLPVRAASRVSARTLLVKVSPAPVTLTERRAILQVLKRHGEVEVFKKLHDPGHFISVFSHAEKAADIVARSPLEFDYVDQQHDGKGTANSPTSGPSHPQKTFYVQIKETLLYQHRTHIRENPIYGRWPAPNDNLLLEHSMTKAALSQAVPQGMAHAGLVDWATCGQLDAQETLTSKADHIAARRRRRMNESKFESLVGAYNARHAASGRLKEGDHGKDVHD</sequence>
<comment type="caution">
    <text evidence="2">The sequence shown here is derived from an EMBL/GenBank/DDBJ whole genome shotgun (WGS) entry which is preliminary data.</text>
</comment>
<evidence type="ECO:0000313" key="3">
    <source>
        <dbReference type="Proteomes" id="UP001273166"/>
    </source>
</evidence>